<dbReference type="Proteomes" id="UP000242792">
    <property type="component" value="Chromosome"/>
</dbReference>
<dbReference type="RefSeq" id="WP_054066035.1">
    <property type="nucleotide sequence ID" value="NZ_CAUHBH010000034.1"/>
</dbReference>
<reference evidence="1 2" key="1">
    <citation type="submission" date="2017-03" db="EMBL/GenBank/DDBJ databases">
        <title>Rapid Whole Genome Sequencing of Comamonas kerstersii Causing Continuous ambulatory Peritoneal Dialysis-Associated Peritonitis.</title>
        <authorList>
            <person name="Zheng B."/>
        </authorList>
    </citation>
    <scope>NUCLEOTIDE SEQUENCE [LARGE SCALE GENOMIC DNA]</scope>
    <source>
        <strain evidence="1 2">8943</strain>
    </source>
</reference>
<gene>
    <name evidence="1" type="ORF">B5M06_16395</name>
</gene>
<dbReference type="EMBL" id="CP020121">
    <property type="protein sequence ID" value="AQZ99586.1"/>
    <property type="molecule type" value="Genomic_DNA"/>
</dbReference>
<evidence type="ECO:0000313" key="2">
    <source>
        <dbReference type="Proteomes" id="UP000242792"/>
    </source>
</evidence>
<dbReference type="KEGG" id="cke:B5M06_16395"/>
<dbReference type="OrthoDB" id="6312934at2"/>
<evidence type="ECO:0000313" key="1">
    <source>
        <dbReference type="EMBL" id="AQZ99586.1"/>
    </source>
</evidence>
<sequence>MSAFIVTANPPAAEQEPDVTNDGFFPDMQPAQVRAACRLDGTVTTARLLPALQDAMLTINAELQSWADEQRTRWGYTRLQDVPAPQVGGISAKVLQYQRAVHHCLQADLLEMYRNISTTPNGSGKEARVTEDLVTQLGELRRKQRWAISDLLGTARCTVELI</sequence>
<dbReference type="GeneID" id="83040886"/>
<dbReference type="AlphaFoldDB" id="A0A1V0BI28"/>
<protein>
    <recommendedName>
        <fullName evidence="3">Head completion/stabilization protein</fullName>
    </recommendedName>
</protein>
<organism evidence="1 2">
    <name type="scientific">Comamonas kerstersii</name>
    <dbReference type="NCBI Taxonomy" id="225992"/>
    <lineage>
        <taxon>Bacteria</taxon>
        <taxon>Pseudomonadati</taxon>
        <taxon>Pseudomonadota</taxon>
        <taxon>Betaproteobacteria</taxon>
        <taxon>Burkholderiales</taxon>
        <taxon>Comamonadaceae</taxon>
        <taxon>Comamonas</taxon>
    </lineage>
</organism>
<proteinExistence type="predicted"/>
<dbReference type="InterPro" id="IPR009225">
    <property type="entry name" value="Phage_head_completion_GpL"/>
</dbReference>
<accession>A0A1V0BI28</accession>
<evidence type="ECO:0008006" key="3">
    <source>
        <dbReference type="Google" id="ProtNLM"/>
    </source>
</evidence>
<name>A0A1V0BI28_9BURK</name>
<dbReference type="Pfam" id="PF05926">
    <property type="entry name" value="Phage_GPL"/>
    <property type="match status" value="1"/>
</dbReference>